<evidence type="ECO:0000259" key="9">
    <source>
        <dbReference type="SMART" id="SM01390"/>
    </source>
</evidence>
<dbReference type="PROSITE" id="PS50889">
    <property type="entry name" value="S4"/>
    <property type="match status" value="1"/>
</dbReference>
<comment type="function">
    <text evidence="7">With S5 and S12 plays an important role in translational accuracy.</text>
</comment>
<evidence type="ECO:0000256" key="2">
    <source>
        <dbReference type="ARBA" id="ARBA00022730"/>
    </source>
</evidence>
<dbReference type="SMART" id="SM00363">
    <property type="entry name" value="S4"/>
    <property type="match status" value="1"/>
</dbReference>
<dbReference type="RefSeq" id="WP_148708461.1">
    <property type="nucleotide sequence ID" value="NZ_AP018161.1"/>
</dbReference>
<reference evidence="10 11" key="1">
    <citation type="journal article" date="2017" name="Proc. Natl. Acad. Sci. U.S.A.">
        <title>Small genome symbiont underlies cuticle hardness in beetles.</title>
        <authorList>
            <person name="Anbutsu H."/>
            <person name="Moriyama M."/>
            <person name="Nikoh N."/>
            <person name="Hosokawa T."/>
            <person name="Futahashi R."/>
            <person name="Tanahashi M."/>
            <person name="Meng X.Y."/>
            <person name="Kuriwada T."/>
            <person name="Mori N."/>
            <person name="Oshima K."/>
            <person name="Hattori M."/>
            <person name="Fujie M."/>
            <person name="Satoh N."/>
            <person name="Maeda T."/>
            <person name="Shigenobu S."/>
            <person name="Koga R."/>
            <person name="Fukatsu T."/>
        </authorList>
    </citation>
    <scope>NUCLEOTIDE SEQUENCE [LARGE SCALE GENOMIC DNA]</scope>
    <source>
        <strain evidence="10">NARRFE1</strain>
    </source>
</reference>
<dbReference type="FunFam" id="3.10.290.10:FF:000001">
    <property type="entry name" value="30S ribosomal protein S4"/>
    <property type="match status" value="1"/>
</dbReference>
<evidence type="ECO:0000256" key="6">
    <source>
        <dbReference type="ARBA" id="ARBA00035254"/>
    </source>
</evidence>
<dbReference type="PANTHER" id="PTHR11831:SF4">
    <property type="entry name" value="SMALL RIBOSOMAL SUBUNIT PROTEIN US4M"/>
    <property type="match status" value="1"/>
</dbReference>
<dbReference type="PANTHER" id="PTHR11831">
    <property type="entry name" value="30S 40S RIBOSOMAL PROTEIN"/>
    <property type="match status" value="1"/>
</dbReference>
<evidence type="ECO:0000313" key="10">
    <source>
        <dbReference type="EMBL" id="BBA85114.1"/>
    </source>
</evidence>
<keyword evidence="11" id="KW-1185">Reference proteome</keyword>
<dbReference type="KEGG" id="eor:NARRFE1_01790"/>
<dbReference type="HAMAP" id="MF_01306_B">
    <property type="entry name" value="Ribosomal_uS4_B"/>
    <property type="match status" value="1"/>
</dbReference>
<dbReference type="GO" id="GO:0003735">
    <property type="term" value="F:structural constituent of ribosome"/>
    <property type="evidence" value="ECO:0007669"/>
    <property type="project" value="InterPro"/>
</dbReference>
<dbReference type="GO" id="GO:0042274">
    <property type="term" value="P:ribosomal small subunit biogenesis"/>
    <property type="evidence" value="ECO:0007669"/>
    <property type="project" value="TreeGrafter"/>
</dbReference>
<accession>A0A2Z5TPX3</accession>
<dbReference type="Pfam" id="PF01479">
    <property type="entry name" value="S4"/>
    <property type="match status" value="1"/>
</dbReference>
<dbReference type="GO" id="GO:0015935">
    <property type="term" value="C:small ribosomal subunit"/>
    <property type="evidence" value="ECO:0007669"/>
    <property type="project" value="InterPro"/>
</dbReference>
<feature type="domain" description="Small ribosomal subunit protein uS4 N-terminal" evidence="9">
    <location>
        <begin position="3"/>
        <end position="89"/>
    </location>
</feature>
<dbReference type="NCBIfam" id="NF003717">
    <property type="entry name" value="PRK05327.1"/>
    <property type="match status" value="1"/>
</dbReference>
<dbReference type="SMART" id="SM01390">
    <property type="entry name" value="Ribosomal_S4"/>
    <property type="match status" value="1"/>
</dbReference>
<keyword evidence="3 7" id="KW-0694">RNA-binding</keyword>
<dbReference type="InterPro" id="IPR001912">
    <property type="entry name" value="Ribosomal_uS4_N"/>
</dbReference>
<dbReference type="GO" id="GO:0006412">
    <property type="term" value="P:translation"/>
    <property type="evidence" value="ECO:0007669"/>
    <property type="project" value="UniProtKB-UniRule"/>
</dbReference>
<organism evidence="10 11">
    <name type="scientific">endosymbiont of Rhynchophorus ferrugineus</name>
    <dbReference type="NCBI Taxonomy" id="1972133"/>
    <lineage>
        <taxon>Bacteria</taxon>
        <taxon>Pseudomonadati</taxon>
        <taxon>Pseudomonadota</taxon>
        <taxon>Gammaproteobacteria</taxon>
        <taxon>Candidatus Nardonella</taxon>
    </lineage>
</organism>
<evidence type="ECO:0000256" key="5">
    <source>
        <dbReference type="ARBA" id="ARBA00023274"/>
    </source>
</evidence>
<feature type="domain" description="RNA-binding S4" evidence="8">
    <location>
        <begin position="90"/>
        <end position="149"/>
    </location>
</feature>
<evidence type="ECO:0000256" key="7">
    <source>
        <dbReference type="HAMAP-Rule" id="MF_01306"/>
    </source>
</evidence>
<dbReference type="InterPro" id="IPR002942">
    <property type="entry name" value="S4_RNA-bd"/>
</dbReference>
<evidence type="ECO:0000313" key="11">
    <source>
        <dbReference type="Proteomes" id="UP000289537"/>
    </source>
</evidence>
<dbReference type="Gene3D" id="1.10.1050.10">
    <property type="entry name" value="Ribosomal Protein S4 Delta 41, Chain A, domain 1"/>
    <property type="match status" value="1"/>
</dbReference>
<evidence type="ECO:0000256" key="3">
    <source>
        <dbReference type="ARBA" id="ARBA00022884"/>
    </source>
</evidence>
<dbReference type="InterPro" id="IPR005709">
    <property type="entry name" value="Ribosomal_uS4_bac-type"/>
</dbReference>
<protein>
    <recommendedName>
        <fullName evidence="6 7">Small ribosomal subunit protein uS4</fullName>
    </recommendedName>
</protein>
<dbReference type="InterPro" id="IPR036986">
    <property type="entry name" value="S4_RNA-bd_sf"/>
</dbReference>
<dbReference type="EMBL" id="AP018161">
    <property type="protein sequence ID" value="BBA85114.1"/>
    <property type="molecule type" value="Genomic_DNA"/>
</dbReference>
<evidence type="ECO:0000259" key="8">
    <source>
        <dbReference type="SMART" id="SM00363"/>
    </source>
</evidence>
<proteinExistence type="inferred from homology"/>
<evidence type="ECO:0000256" key="4">
    <source>
        <dbReference type="ARBA" id="ARBA00022980"/>
    </source>
</evidence>
<sequence length="200" mass="24052">MSKYIGPKIKIYKKIGIYLNKKIKSKNLTKKYKKKNINYKNKVTEYCIRLKEKQKLKKNYYLFEKQFFNYYKKSIKYKNSEEKLFQLLEMRLDNIVSKIGISKTILGSRQFINHKFILINNKIVNIPSYILKVNDVITIHNKFKLNNSFNMLLKSYNKNINWININIKNNNFSAEIISIPKVTDINKNINFNLIRELYSK</sequence>
<comment type="subunit">
    <text evidence="7">Part of the 30S ribosomal subunit. Contacts protein S5. The interaction surface between S4 and S5 is involved in control of translational fidelity.</text>
</comment>
<dbReference type="SUPFAM" id="SSF55174">
    <property type="entry name" value="Alpha-L RNA-binding motif"/>
    <property type="match status" value="1"/>
</dbReference>
<gene>
    <name evidence="7 10" type="primary">rpsD</name>
    <name evidence="10" type="ORF">NARRFE1_01790</name>
</gene>
<evidence type="ECO:0000256" key="1">
    <source>
        <dbReference type="ARBA" id="ARBA00007465"/>
    </source>
</evidence>
<dbReference type="InterPro" id="IPR022801">
    <property type="entry name" value="Ribosomal_uS4"/>
</dbReference>
<dbReference type="AlphaFoldDB" id="A0A2Z5TPX3"/>
<keyword evidence="4 7" id="KW-0689">Ribosomal protein</keyword>
<dbReference type="CDD" id="cd00165">
    <property type="entry name" value="S4"/>
    <property type="match status" value="1"/>
</dbReference>
<dbReference type="Pfam" id="PF00163">
    <property type="entry name" value="Ribosomal_S4"/>
    <property type="match status" value="1"/>
</dbReference>
<keyword evidence="5 7" id="KW-0687">Ribonucleoprotein</keyword>
<dbReference type="OrthoDB" id="9803672at2"/>
<dbReference type="Gene3D" id="3.10.290.10">
    <property type="entry name" value="RNA-binding S4 domain"/>
    <property type="match status" value="1"/>
</dbReference>
<comment type="function">
    <text evidence="7">One of the primary rRNA binding proteins, it binds directly to 16S rRNA where it nucleates assembly of the body of the 30S subunit.</text>
</comment>
<dbReference type="GO" id="GO:0019843">
    <property type="term" value="F:rRNA binding"/>
    <property type="evidence" value="ECO:0007669"/>
    <property type="project" value="UniProtKB-UniRule"/>
</dbReference>
<dbReference type="Proteomes" id="UP000289537">
    <property type="component" value="Chromosome"/>
</dbReference>
<name>A0A2Z5TPX3_9GAMM</name>
<keyword evidence="2 7" id="KW-0699">rRNA-binding</keyword>
<comment type="similarity">
    <text evidence="1 7">Belongs to the universal ribosomal protein uS4 family.</text>
</comment>